<dbReference type="EC" id="2.7.13.3" evidence="2"/>
<dbReference type="PANTHER" id="PTHR43304:SF1">
    <property type="entry name" value="PAC DOMAIN-CONTAINING PROTEIN"/>
    <property type="match status" value="1"/>
</dbReference>
<dbReference type="Proteomes" id="UP000245137">
    <property type="component" value="Unassembled WGS sequence"/>
</dbReference>
<dbReference type="SMART" id="SM00387">
    <property type="entry name" value="HATPase_c"/>
    <property type="match status" value="1"/>
</dbReference>
<name>A0A2U1SPQ2_METSR</name>
<dbReference type="GO" id="GO:0000155">
    <property type="term" value="F:phosphorelay sensor kinase activity"/>
    <property type="evidence" value="ECO:0007669"/>
    <property type="project" value="InterPro"/>
</dbReference>
<dbReference type="InterPro" id="IPR000700">
    <property type="entry name" value="PAS-assoc_C"/>
</dbReference>
<dbReference type="OrthoDB" id="9795133at2"/>
<dbReference type="AlphaFoldDB" id="A0A2U1SPQ2"/>
<dbReference type="Gene3D" id="3.30.450.20">
    <property type="entry name" value="PAS domain"/>
    <property type="match status" value="1"/>
</dbReference>
<dbReference type="PRINTS" id="PR00344">
    <property type="entry name" value="BCTRLSENSOR"/>
</dbReference>
<proteinExistence type="predicted"/>
<dbReference type="InterPro" id="IPR035965">
    <property type="entry name" value="PAS-like_dom_sf"/>
</dbReference>
<evidence type="ECO:0000256" key="1">
    <source>
        <dbReference type="ARBA" id="ARBA00000085"/>
    </source>
</evidence>
<dbReference type="InterPro" id="IPR003661">
    <property type="entry name" value="HisK_dim/P_dom"/>
</dbReference>
<evidence type="ECO:0000256" key="2">
    <source>
        <dbReference type="ARBA" id="ARBA00012438"/>
    </source>
</evidence>
<dbReference type="InterPro" id="IPR052162">
    <property type="entry name" value="Sensor_kinase/Photoreceptor"/>
</dbReference>
<dbReference type="EMBL" id="PUIV01000018">
    <property type="protein sequence ID" value="PWB93596.1"/>
    <property type="molecule type" value="Genomic_DNA"/>
</dbReference>
<dbReference type="PROSITE" id="PS50113">
    <property type="entry name" value="PAC"/>
    <property type="match status" value="1"/>
</dbReference>
<dbReference type="InterPro" id="IPR000014">
    <property type="entry name" value="PAS"/>
</dbReference>
<evidence type="ECO:0000259" key="7">
    <source>
        <dbReference type="PROSITE" id="PS50112"/>
    </source>
</evidence>
<dbReference type="SMART" id="SM00091">
    <property type="entry name" value="PAS"/>
    <property type="match status" value="1"/>
</dbReference>
<gene>
    <name evidence="9" type="ORF">C5689_12035</name>
</gene>
<feature type="domain" description="PAS" evidence="7">
    <location>
        <begin position="7"/>
        <end position="59"/>
    </location>
</feature>
<comment type="caution">
    <text evidence="9">The sequence shown here is derived from an EMBL/GenBank/DDBJ whole genome shotgun (WGS) entry which is preliminary data.</text>
</comment>
<dbReference type="PANTHER" id="PTHR43304">
    <property type="entry name" value="PHYTOCHROME-LIKE PROTEIN CPH1"/>
    <property type="match status" value="1"/>
</dbReference>
<evidence type="ECO:0000259" key="6">
    <source>
        <dbReference type="PROSITE" id="PS50109"/>
    </source>
</evidence>
<comment type="catalytic activity">
    <reaction evidence="1">
        <text>ATP + protein L-histidine = ADP + protein N-phospho-L-histidine.</text>
        <dbReference type="EC" id="2.7.13.3"/>
    </reaction>
</comment>
<dbReference type="RefSeq" id="WP_108917520.1">
    <property type="nucleotide sequence ID" value="NZ_BGJY01000011.1"/>
</dbReference>
<sequence length="371" mass="40934">MSGETIEYDRFRVMVEASPAAILIVGADGLVRYANRETEILFGYARDELIGRSVDLLTPAVTRRRHAAFRRLYYVDPGRRMMGVGHEIRARRRDGCEFPVEIGLAPLMTERELLVTATIIDMSERRAAERALAGSVAELERVNERLGQFAYVASLDLQQPLAEIASQSSRLEAAMNAGGLDEIMQASAHMRCAAVRARKLVEDLLIYARTIYGDQQLEALELREEVQFSLAALAQSIAAGETRLEVDLPAAAFVGDRAQFACLMQNIVANAIKYRKPGRPAEVTIAATLEEGAIHLSIIDKGVGFEQQFAQKIFEPFSRLQSDVEYAGTGIELAICKSIADRHGWEIEVESQPGDGTAFRFAIPTLFAPSL</sequence>
<keyword evidence="5 9" id="KW-0418">Kinase</keyword>
<dbReference type="CDD" id="cd00082">
    <property type="entry name" value="HisKA"/>
    <property type="match status" value="1"/>
</dbReference>
<dbReference type="SUPFAM" id="SSF55874">
    <property type="entry name" value="ATPase domain of HSP90 chaperone/DNA topoisomerase II/histidine kinase"/>
    <property type="match status" value="1"/>
</dbReference>
<dbReference type="InterPro" id="IPR004358">
    <property type="entry name" value="Sig_transdc_His_kin-like_C"/>
</dbReference>
<dbReference type="InterPro" id="IPR036890">
    <property type="entry name" value="HATPase_C_sf"/>
</dbReference>
<dbReference type="InterPro" id="IPR036097">
    <property type="entry name" value="HisK_dim/P_sf"/>
</dbReference>
<feature type="domain" description="PAC" evidence="8">
    <location>
        <begin position="84"/>
        <end position="134"/>
    </location>
</feature>
<evidence type="ECO:0000256" key="4">
    <source>
        <dbReference type="ARBA" id="ARBA00022679"/>
    </source>
</evidence>
<feature type="domain" description="Histidine kinase" evidence="6">
    <location>
        <begin position="152"/>
        <end position="367"/>
    </location>
</feature>
<dbReference type="GO" id="GO:0006355">
    <property type="term" value="P:regulation of DNA-templated transcription"/>
    <property type="evidence" value="ECO:0007669"/>
    <property type="project" value="InterPro"/>
</dbReference>
<keyword evidence="10" id="KW-1185">Reference proteome</keyword>
<evidence type="ECO:0000256" key="3">
    <source>
        <dbReference type="ARBA" id="ARBA00022553"/>
    </source>
</evidence>
<dbReference type="NCBIfam" id="TIGR00229">
    <property type="entry name" value="sensory_box"/>
    <property type="match status" value="1"/>
</dbReference>
<dbReference type="SUPFAM" id="SSF55785">
    <property type="entry name" value="PYP-like sensor domain (PAS domain)"/>
    <property type="match status" value="1"/>
</dbReference>
<reference evidence="9 10" key="1">
    <citation type="journal article" date="2018" name="Appl. Microbiol. Biotechnol.">
        <title>Co-cultivation of the strictly anaerobic methanogen Methanosarcina barkeri with aerobic methanotrophs in an oxygen-limited membrane bioreactor.</title>
        <authorList>
            <person name="In 't Zandt M.H."/>
            <person name="van den Bosch T.J.M."/>
            <person name="Rijkers R."/>
            <person name="van Kessel M.A.H.J."/>
            <person name="Jetten M.S.M."/>
            <person name="Welte C.U."/>
        </authorList>
    </citation>
    <scope>NUCLEOTIDE SEQUENCE [LARGE SCALE GENOMIC DNA]</scope>
    <source>
        <strain evidence="9 10">DSM 17706</strain>
    </source>
</reference>
<accession>A0A2U1SPQ2</accession>
<dbReference type="Gene3D" id="1.10.287.130">
    <property type="match status" value="1"/>
</dbReference>
<dbReference type="SUPFAM" id="SSF47384">
    <property type="entry name" value="Homodimeric domain of signal transducing histidine kinase"/>
    <property type="match status" value="1"/>
</dbReference>
<dbReference type="InterPro" id="IPR005467">
    <property type="entry name" value="His_kinase_dom"/>
</dbReference>
<keyword evidence="3" id="KW-0597">Phosphoprotein</keyword>
<evidence type="ECO:0000259" key="8">
    <source>
        <dbReference type="PROSITE" id="PS50113"/>
    </source>
</evidence>
<evidence type="ECO:0000313" key="10">
    <source>
        <dbReference type="Proteomes" id="UP000245137"/>
    </source>
</evidence>
<dbReference type="InterPro" id="IPR003594">
    <property type="entry name" value="HATPase_dom"/>
</dbReference>
<dbReference type="Gene3D" id="3.30.565.10">
    <property type="entry name" value="Histidine kinase-like ATPase, C-terminal domain"/>
    <property type="match status" value="1"/>
</dbReference>
<protein>
    <recommendedName>
        <fullName evidence="2">histidine kinase</fullName>
        <ecNumber evidence="2">2.7.13.3</ecNumber>
    </recommendedName>
</protein>
<dbReference type="Pfam" id="PF00989">
    <property type="entry name" value="PAS"/>
    <property type="match status" value="1"/>
</dbReference>
<organism evidence="9 10">
    <name type="scientific">Methylosinus sporium</name>
    <dbReference type="NCBI Taxonomy" id="428"/>
    <lineage>
        <taxon>Bacteria</taxon>
        <taxon>Pseudomonadati</taxon>
        <taxon>Pseudomonadota</taxon>
        <taxon>Alphaproteobacteria</taxon>
        <taxon>Hyphomicrobiales</taxon>
        <taxon>Methylocystaceae</taxon>
        <taxon>Methylosinus</taxon>
    </lineage>
</organism>
<evidence type="ECO:0000256" key="5">
    <source>
        <dbReference type="ARBA" id="ARBA00022777"/>
    </source>
</evidence>
<dbReference type="Pfam" id="PF02518">
    <property type="entry name" value="HATPase_c"/>
    <property type="match status" value="1"/>
</dbReference>
<keyword evidence="4" id="KW-0808">Transferase</keyword>
<dbReference type="PROSITE" id="PS50109">
    <property type="entry name" value="HIS_KIN"/>
    <property type="match status" value="1"/>
</dbReference>
<dbReference type="InterPro" id="IPR013767">
    <property type="entry name" value="PAS_fold"/>
</dbReference>
<dbReference type="CDD" id="cd00130">
    <property type="entry name" value="PAS"/>
    <property type="match status" value="1"/>
</dbReference>
<evidence type="ECO:0000313" key="9">
    <source>
        <dbReference type="EMBL" id="PWB93596.1"/>
    </source>
</evidence>
<dbReference type="PROSITE" id="PS50112">
    <property type="entry name" value="PAS"/>
    <property type="match status" value="1"/>
</dbReference>